<accession>A0A0R3WW52</accession>
<evidence type="ECO:0000313" key="3">
    <source>
        <dbReference type="WBParaSite" id="TTAC_0000499201-mRNA-1"/>
    </source>
</evidence>
<proteinExistence type="predicted"/>
<sequence>MILPTVFPDDRIFRPHALARVWREGQKRQVHLIRLITADGLEERILQRQIAKSLLVTTAISSLASGTSGSLSLGELKVRCPPLFYKCRAGRGKKNCVACTV</sequence>
<organism evidence="3">
    <name type="scientific">Hydatigena taeniaeformis</name>
    <name type="common">Feline tapeworm</name>
    <name type="synonym">Taenia taeniaeformis</name>
    <dbReference type="NCBI Taxonomy" id="6205"/>
    <lineage>
        <taxon>Eukaryota</taxon>
        <taxon>Metazoa</taxon>
        <taxon>Spiralia</taxon>
        <taxon>Lophotrochozoa</taxon>
        <taxon>Platyhelminthes</taxon>
        <taxon>Cestoda</taxon>
        <taxon>Eucestoda</taxon>
        <taxon>Cyclophyllidea</taxon>
        <taxon>Taeniidae</taxon>
        <taxon>Hydatigera</taxon>
    </lineage>
</organism>
<name>A0A0R3WW52_HYDTA</name>
<keyword evidence="2" id="KW-1185">Reference proteome</keyword>
<dbReference type="Proteomes" id="UP000274429">
    <property type="component" value="Unassembled WGS sequence"/>
</dbReference>
<dbReference type="InterPro" id="IPR027417">
    <property type="entry name" value="P-loop_NTPase"/>
</dbReference>
<reference evidence="1 2" key="2">
    <citation type="submission" date="2018-11" db="EMBL/GenBank/DDBJ databases">
        <authorList>
            <consortium name="Pathogen Informatics"/>
        </authorList>
    </citation>
    <scope>NUCLEOTIDE SEQUENCE [LARGE SCALE GENOMIC DNA]</scope>
</reference>
<dbReference type="STRING" id="6205.A0A0R3WW52"/>
<dbReference type="WBParaSite" id="TTAC_0000499201-mRNA-1">
    <property type="protein sequence ID" value="TTAC_0000499201-mRNA-1"/>
    <property type="gene ID" value="TTAC_0000499201"/>
</dbReference>
<evidence type="ECO:0000313" key="2">
    <source>
        <dbReference type="Proteomes" id="UP000274429"/>
    </source>
</evidence>
<protein>
    <submittedName>
        <fullName evidence="3">FhuF_C domain-containing protein</fullName>
    </submittedName>
</protein>
<dbReference type="SUPFAM" id="SSF52540">
    <property type="entry name" value="P-loop containing nucleoside triphosphate hydrolases"/>
    <property type="match status" value="1"/>
</dbReference>
<dbReference type="Gene3D" id="3.40.50.300">
    <property type="entry name" value="P-loop containing nucleotide triphosphate hydrolases"/>
    <property type="match status" value="1"/>
</dbReference>
<dbReference type="EMBL" id="UYWX01005834">
    <property type="protein sequence ID" value="VDM25977.1"/>
    <property type="molecule type" value="Genomic_DNA"/>
</dbReference>
<evidence type="ECO:0000313" key="1">
    <source>
        <dbReference type="EMBL" id="VDM25977.1"/>
    </source>
</evidence>
<dbReference type="AlphaFoldDB" id="A0A0R3WW52"/>
<dbReference type="Gene3D" id="1.20.120.850">
    <property type="entry name" value="SWI2/SNF2 ATPases, N-terminal domain"/>
    <property type="match status" value="1"/>
</dbReference>
<gene>
    <name evidence="1" type="ORF">TTAC_LOCUS4977</name>
</gene>
<dbReference type="OrthoDB" id="413460at2759"/>
<reference evidence="3" key="1">
    <citation type="submission" date="2017-02" db="UniProtKB">
        <authorList>
            <consortium name="WormBaseParasite"/>
        </authorList>
    </citation>
    <scope>IDENTIFICATION</scope>
</reference>